<evidence type="ECO:0000256" key="1">
    <source>
        <dbReference type="ARBA" id="ARBA00012513"/>
    </source>
</evidence>
<dbReference type="AlphaFoldDB" id="A0A336LPV9"/>
<dbReference type="GO" id="GO:0005524">
    <property type="term" value="F:ATP binding"/>
    <property type="evidence" value="ECO:0007669"/>
    <property type="project" value="UniProtKB-KW"/>
</dbReference>
<sequence>MTQNMSTPKKRSAFLLVDTPNKSLVSPNNISKSDFLGRGTYGTVYKGSYKGIFIIHKCNSYWLSWFSKGKLVAVKFLPKSYSDEMPKTLLNEANILSLNHKNVIKLLEITSNERYGMVIMENLGNKVENLQLAIDSLSFKKLSISLYFRLRIILDIFNGLSYCHKQNILHLDVKPQNILLIFEDFPVENFYCKLCDFGSSINMSNLNPNSDHLYKGTIRYMAPEMLKGEIITEKTDIFSMGITMWQLKSMLKPYQTINSNEVVAYNVVKYGIRPDDVTSTISEIQKISSKKLFSKSNKIQSRGRKQKTKQISRTIMCLPEIQSNFSKNEFTSYNKNSLRRRTLFCPAISEICVTFEGEEKENELISLTTKTAQKSKLLIIEEEYEKLYKLLWQTDPELRPTSITAIENITNLLSYLK</sequence>
<evidence type="ECO:0000256" key="6">
    <source>
        <dbReference type="ARBA" id="ARBA00022840"/>
    </source>
</evidence>
<reference evidence="10" key="1">
    <citation type="submission" date="2018-07" db="EMBL/GenBank/DDBJ databases">
        <authorList>
            <person name="Quirk P.G."/>
            <person name="Krulwich T.A."/>
        </authorList>
    </citation>
    <scope>NUCLEOTIDE SEQUENCE</scope>
</reference>
<dbReference type="Gene3D" id="1.10.510.10">
    <property type="entry name" value="Transferase(Phosphotransferase) domain 1"/>
    <property type="match status" value="1"/>
</dbReference>
<evidence type="ECO:0000256" key="2">
    <source>
        <dbReference type="ARBA" id="ARBA00022527"/>
    </source>
</evidence>
<dbReference type="PANTHER" id="PTHR44329:SF285">
    <property type="entry name" value="V-MOS MOLONEY MURINE SARCOMA VIRAL ONCO HOMOLOG"/>
    <property type="match status" value="1"/>
</dbReference>
<accession>A0A336LPV9</accession>
<proteinExistence type="predicted"/>
<dbReference type="PANTHER" id="PTHR44329">
    <property type="entry name" value="SERINE/THREONINE-PROTEIN KINASE TNNI3K-RELATED"/>
    <property type="match status" value="1"/>
</dbReference>
<dbReference type="InterPro" id="IPR011009">
    <property type="entry name" value="Kinase-like_dom_sf"/>
</dbReference>
<dbReference type="EC" id="2.7.11.1" evidence="1"/>
<dbReference type="PROSITE" id="PS00108">
    <property type="entry name" value="PROTEIN_KINASE_ST"/>
    <property type="match status" value="1"/>
</dbReference>
<dbReference type="InterPro" id="IPR000719">
    <property type="entry name" value="Prot_kinase_dom"/>
</dbReference>
<keyword evidence="3" id="KW-0808">Transferase</keyword>
<keyword evidence="5" id="KW-0418">Kinase</keyword>
<dbReference type="Pfam" id="PF00069">
    <property type="entry name" value="Pkinase"/>
    <property type="match status" value="1"/>
</dbReference>
<name>A0A336LPV9_CULSO</name>
<evidence type="ECO:0000256" key="7">
    <source>
        <dbReference type="ARBA" id="ARBA00047899"/>
    </source>
</evidence>
<evidence type="ECO:0000313" key="10">
    <source>
        <dbReference type="EMBL" id="SSX18619.1"/>
    </source>
</evidence>
<dbReference type="SMART" id="SM00220">
    <property type="entry name" value="S_TKc"/>
    <property type="match status" value="1"/>
</dbReference>
<keyword evidence="6" id="KW-0067">ATP-binding</keyword>
<dbReference type="PROSITE" id="PS50011">
    <property type="entry name" value="PROTEIN_KINASE_DOM"/>
    <property type="match status" value="1"/>
</dbReference>
<evidence type="ECO:0000256" key="5">
    <source>
        <dbReference type="ARBA" id="ARBA00022777"/>
    </source>
</evidence>
<protein>
    <recommendedName>
        <fullName evidence="1">non-specific serine/threonine protein kinase</fullName>
        <ecNumber evidence="1">2.7.11.1</ecNumber>
    </recommendedName>
</protein>
<evidence type="ECO:0000256" key="8">
    <source>
        <dbReference type="ARBA" id="ARBA00048679"/>
    </source>
</evidence>
<organism evidence="10">
    <name type="scientific">Culicoides sonorensis</name>
    <name type="common">Biting midge</name>
    <dbReference type="NCBI Taxonomy" id="179676"/>
    <lineage>
        <taxon>Eukaryota</taxon>
        <taxon>Metazoa</taxon>
        <taxon>Ecdysozoa</taxon>
        <taxon>Arthropoda</taxon>
        <taxon>Hexapoda</taxon>
        <taxon>Insecta</taxon>
        <taxon>Pterygota</taxon>
        <taxon>Neoptera</taxon>
        <taxon>Endopterygota</taxon>
        <taxon>Diptera</taxon>
        <taxon>Nematocera</taxon>
        <taxon>Chironomoidea</taxon>
        <taxon>Ceratopogonidae</taxon>
        <taxon>Ceratopogoninae</taxon>
        <taxon>Culicoides</taxon>
        <taxon>Monoculicoides</taxon>
    </lineage>
</organism>
<comment type="catalytic activity">
    <reaction evidence="8">
        <text>L-seryl-[protein] + ATP = O-phospho-L-seryl-[protein] + ADP + H(+)</text>
        <dbReference type="Rhea" id="RHEA:17989"/>
        <dbReference type="Rhea" id="RHEA-COMP:9863"/>
        <dbReference type="Rhea" id="RHEA-COMP:11604"/>
        <dbReference type="ChEBI" id="CHEBI:15378"/>
        <dbReference type="ChEBI" id="CHEBI:29999"/>
        <dbReference type="ChEBI" id="CHEBI:30616"/>
        <dbReference type="ChEBI" id="CHEBI:83421"/>
        <dbReference type="ChEBI" id="CHEBI:456216"/>
        <dbReference type="EC" id="2.7.11.1"/>
    </reaction>
</comment>
<dbReference type="GO" id="GO:0004674">
    <property type="term" value="F:protein serine/threonine kinase activity"/>
    <property type="evidence" value="ECO:0007669"/>
    <property type="project" value="UniProtKB-KW"/>
</dbReference>
<feature type="domain" description="Protein kinase" evidence="9">
    <location>
        <begin position="30"/>
        <end position="416"/>
    </location>
</feature>
<gene>
    <name evidence="10" type="primary">CSON010161</name>
</gene>
<dbReference type="SUPFAM" id="SSF56112">
    <property type="entry name" value="Protein kinase-like (PK-like)"/>
    <property type="match status" value="1"/>
</dbReference>
<evidence type="ECO:0000256" key="3">
    <source>
        <dbReference type="ARBA" id="ARBA00022679"/>
    </source>
</evidence>
<evidence type="ECO:0000259" key="9">
    <source>
        <dbReference type="PROSITE" id="PS50011"/>
    </source>
</evidence>
<dbReference type="EMBL" id="UFQT01000040">
    <property type="protein sequence ID" value="SSX18619.1"/>
    <property type="molecule type" value="Genomic_DNA"/>
</dbReference>
<comment type="catalytic activity">
    <reaction evidence="7">
        <text>L-threonyl-[protein] + ATP = O-phospho-L-threonyl-[protein] + ADP + H(+)</text>
        <dbReference type="Rhea" id="RHEA:46608"/>
        <dbReference type="Rhea" id="RHEA-COMP:11060"/>
        <dbReference type="Rhea" id="RHEA-COMP:11605"/>
        <dbReference type="ChEBI" id="CHEBI:15378"/>
        <dbReference type="ChEBI" id="CHEBI:30013"/>
        <dbReference type="ChEBI" id="CHEBI:30616"/>
        <dbReference type="ChEBI" id="CHEBI:61977"/>
        <dbReference type="ChEBI" id="CHEBI:456216"/>
        <dbReference type="EC" id="2.7.11.1"/>
    </reaction>
</comment>
<dbReference type="VEuPathDB" id="VectorBase:CSON010161"/>
<dbReference type="InterPro" id="IPR051681">
    <property type="entry name" value="Ser/Thr_Kinases-Pseudokinases"/>
</dbReference>
<dbReference type="InterPro" id="IPR008271">
    <property type="entry name" value="Ser/Thr_kinase_AS"/>
</dbReference>
<dbReference type="Gene3D" id="3.30.200.20">
    <property type="entry name" value="Phosphorylase Kinase, domain 1"/>
    <property type="match status" value="1"/>
</dbReference>
<keyword evidence="4" id="KW-0547">Nucleotide-binding</keyword>
<evidence type="ECO:0000256" key="4">
    <source>
        <dbReference type="ARBA" id="ARBA00022741"/>
    </source>
</evidence>
<keyword evidence="2" id="KW-0723">Serine/threonine-protein kinase</keyword>